<name>A0ABQ6PT71_9BACT</name>
<accession>A0ABQ6PT71</accession>
<comment type="caution">
    <text evidence="1">The sequence shown here is derived from an EMBL/GenBank/DDBJ whole genome shotgun (WGS) entry which is preliminary data.</text>
</comment>
<sequence length="610" mass="71134">MIKELTQFVNLVPGIIRERAVEPKAGLHILVRFDEDGNGKVVNFERFLGKKHGETSQFLKECARLQEISWMIDSNKCLSKSKDIHSASPYSFGIKRESWYGGDFFVFNKQDKPKPNIDERIEDYFGQCCSPKFRLSETQTQLSIQLKYFIKNKLYEILSDLADFKDLAQEDYIIIYNQVGVDNYIGFNKIYTAEGLFNTADYNIELDGEVYGTSNFHNGFNSKKPFLTHQTASFDITSRISAAEAKALSDFSTMVGKRLFPNPIPIFIDQPELSEEAIKIYHKEEDKKITHREIIYELWKRKKDLRNYYLLYYSAGAIQDFDFVAKFHYMLSDERDREENGWTIENVTEIKEKDKVNQKPISLLTVFDFERVVIRQIFNNALVKVNEKKEEISIRYFDDMDPKYYRPSLYTLILKYRKPVYDFIYKSMRSSIGRYQFEDICLIGILDDLKEGKEYAIKSKLNIYFSLHQYFDENKNPSIMPSKIDEHKALMAKVVSEEATHFDSDEGYAFGAGQLIYFLLSKSEAGDRTHAVLEPFLQKTNHTHFNEAIAAILLKYKHAIGFDFKRFNKLASEVLDYIPQKGLSELRPFMLAGYFCPNILFQSKKTDSPS</sequence>
<dbReference type="RefSeq" id="WP_338225829.1">
    <property type="nucleotide sequence ID" value="NZ_BTPD01000015.1"/>
</dbReference>
<reference evidence="1 2" key="1">
    <citation type="submission" date="2023-08" db="EMBL/GenBank/DDBJ databases">
        <title>Draft genome sequence of Algoriphagus confluentis.</title>
        <authorList>
            <person name="Takatani N."/>
            <person name="Hosokawa M."/>
            <person name="Sawabe T."/>
        </authorList>
    </citation>
    <scope>NUCLEOTIDE SEQUENCE [LARGE SCALE GENOMIC DNA]</scope>
    <source>
        <strain evidence="1 2">NBRC 111222</strain>
    </source>
</reference>
<dbReference type="Proteomes" id="UP001338309">
    <property type="component" value="Unassembled WGS sequence"/>
</dbReference>
<evidence type="ECO:0000313" key="1">
    <source>
        <dbReference type="EMBL" id="GMQ31127.1"/>
    </source>
</evidence>
<protein>
    <recommendedName>
        <fullName evidence="3">CRISPR-associated protein Csh1</fullName>
    </recommendedName>
</protein>
<evidence type="ECO:0008006" key="3">
    <source>
        <dbReference type="Google" id="ProtNLM"/>
    </source>
</evidence>
<keyword evidence="2" id="KW-1185">Reference proteome</keyword>
<proteinExistence type="predicted"/>
<gene>
    <name evidence="1" type="ORF">Aconfl_37700</name>
</gene>
<organism evidence="1 2">
    <name type="scientific">Algoriphagus confluentis</name>
    <dbReference type="NCBI Taxonomy" id="1697556"/>
    <lineage>
        <taxon>Bacteria</taxon>
        <taxon>Pseudomonadati</taxon>
        <taxon>Bacteroidota</taxon>
        <taxon>Cytophagia</taxon>
        <taxon>Cytophagales</taxon>
        <taxon>Cyclobacteriaceae</taxon>
        <taxon>Algoriphagus</taxon>
    </lineage>
</organism>
<evidence type="ECO:0000313" key="2">
    <source>
        <dbReference type="Proteomes" id="UP001338309"/>
    </source>
</evidence>
<dbReference type="EMBL" id="BTPD01000015">
    <property type="protein sequence ID" value="GMQ31127.1"/>
    <property type="molecule type" value="Genomic_DNA"/>
</dbReference>